<organism evidence="10 11">
    <name type="scientific">Stomoxys calcitrans</name>
    <name type="common">Stable fly</name>
    <name type="synonym">Conops calcitrans</name>
    <dbReference type="NCBI Taxonomy" id="35570"/>
    <lineage>
        <taxon>Eukaryota</taxon>
        <taxon>Metazoa</taxon>
        <taxon>Ecdysozoa</taxon>
        <taxon>Arthropoda</taxon>
        <taxon>Hexapoda</taxon>
        <taxon>Insecta</taxon>
        <taxon>Pterygota</taxon>
        <taxon>Neoptera</taxon>
        <taxon>Endopterygota</taxon>
        <taxon>Diptera</taxon>
        <taxon>Brachycera</taxon>
        <taxon>Muscomorpha</taxon>
        <taxon>Muscoidea</taxon>
        <taxon>Muscidae</taxon>
        <taxon>Stomoxys</taxon>
    </lineage>
</organism>
<dbReference type="FunFam" id="3.30.160.60:FF:000145">
    <property type="entry name" value="Zinc finger protein 574"/>
    <property type="match status" value="1"/>
</dbReference>
<dbReference type="GO" id="GO:0000981">
    <property type="term" value="F:DNA-binding transcription factor activity, RNA polymerase II-specific"/>
    <property type="evidence" value="ECO:0007669"/>
    <property type="project" value="TreeGrafter"/>
</dbReference>
<evidence type="ECO:0000256" key="6">
    <source>
        <dbReference type="ARBA" id="ARBA00023242"/>
    </source>
</evidence>
<evidence type="ECO:0000256" key="4">
    <source>
        <dbReference type="ARBA" id="ARBA00022771"/>
    </source>
</evidence>
<evidence type="ECO:0000256" key="3">
    <source>
        <dbReference type="ARBA" id="ARBA00022737"/>
    </source>
</evidence>
<feature type="region of interest" description="Disordered" evidence="8">
    <location>
        <begin position="292"/>
        <end position="313"/>
    </location>
</feature>
<dbReference type="VEuPathDB" id="VectorBase:SCAU012812"/>
<dbReference type="FunFam" id="3.30.160.60:FF:000100">
    <property type="entry name" value="Zinc finger 45-like"/>
    <property type="match status" value="2"/>
</dbReference>
<dbReference type="PROSITE" id="PS50157">
    <property type="entry name" value="ZINC_FINGER_C2H2_2"/>
    <property type="match status" value="5"/>
</dbReference>
<reference evidence="10" key="2">
    <citation type="submission" date="2020-05" db="UniProtKB">
        <authorList>
            <consortium name="EnsemblMetazoa"/>
        </authorList>
    </citation>
    <scope>IDENTIFICATION</scope>
    <source>
        <strain evidence="10">USDA</strain>
    </source>
</reference>
<gene>
    <name evidence="10" type="primary">106086666</name>
</gene>
<proteinExistence type="predicted"/>
<protein>
    <recommendedName>
        <fullName evidence="9">C2H2-type domain-containing protein</fullName>
    </recommendedName>
</protein>
<dbReference type="SUPFAM" id="SSF57667">
    <property type="entry name" value="beta-beta-alpha zinc fingers"/>
    <property type="match status" value="3"/>
</dbReference>
<evidence type="ECO:0000259" key="9">
    <source>
        <dbReference type="PROSITE" id="PS50157"/>
    </source>
</evidence>
<feature type="domain" description="C2H2-type" evidence="9">
    <location>
        <begin position="173"/>
        <end position="202"/>
    </location>
</feature>
<dbReference type="AlphaFoldDB" id="A0A1I8Q0V2"/>
<keyword evidence="6" id="KW-0539">Nucleus</keyword>
<dbReference type="Pfam" id="PF00096">
    <property type="entry name" value="zf-C2H2"/>
    <property type="match status" value="3"/>
</dbReference>
<dbReference type="GO" id="GO:0000978">
    <property type="term" value="F:RNA polymerase II cis-regulatory region sequence-specific DNA binding"/>
    <property type="evidence" value="ECO:0007669"/>
    <property type="project" value="TreeGrafter"/>
</dbReference>
<dbReference type="PROSITE" id="PS00028">
    <property type="entry name" value="ZINC_FINGER_C2H2_1"/>
    <property type="match status" value="5"/>
</dbReference>
<feature type="domain" description="C2H2-type" evidence="9">
    <location>
        <begin position="203"/>
        <end position="230"/>
    </location>
</feature>
<feature type="region of interest" description="Disordered" evidence="8">
    <location>
        <begin position="462"/>
        <end position="489"/>
    </location>
</feature>
<dbReference type="PANTHER" id="PTHR23235:SF170">
    <property type="entry name" value="FI01014P-RELATED"/>
    <property type="match status" value="1"/>
</dbReference>
<name>A0A1I8Q0V2_STOCA</name>
<dbReference type="EnsemblMetazoa" id="SCAU012812-RB">
    <property type="protein sequence ID" value="SCAU012812-PB"/>
    <property type="gene ID" value="SCAU012812"/>
</dbReference>
<dbReference type="FunFam" id="3.30.160.60:FF:000018">
    <property type="entry name" value="Krueppel-like factor 15"/>
    <property type="match status" value="1"/>
</dbReference>
<reference evidence="11" key="1">
    <citation type="submission" date="2015-05" db="EMBL/GenBank/DDBJ databases">
        <authorList>
            <person name="Wilson R.K."/>
            <person name="Warren W.C."/>
            <person name="Olafson P."/>
        </authorList>
    </citation>
    <scope>NUCLEOTIDE SEQUENCE [LARGE SCALE GENOMIC DNA]</scope>
    <source>
        <strain evidence="11">USDA</strain>
    </source>
</reference>
<comment type="subcellular location">
    <subcellularLocation>
        <location evidence="1">Nucleus</location>
    </subcellularLocation>
</comment>
<dbReference type="Pfam" id="PF13465">
    <property type="entry name" value="zf-H2C2_2"/>
    <property type="match status" value="1"/>
</dbReference>
<evidence type="ECO:0000256" key="5">
    <source>
        <dbReference type="ARBA" id="ARBA00022833"/>
    </source>
</evidence>
<feature type="domain" description="C2H2-type" evidence="9">
    <location>
        <begin position="143"/>
        <end position="172"/>
    </location>
</feature>
<accession>A0A1I8Q0V2</accession>
<evidence type="ECO:0000256" key="2">
    <source>
        <dbReference type="ARBA" id="ARBA00022723"/>
    </source>
</evidence>
<dbReference type="GO" id="GO:0005634">
    <property type="term" value="C:nucleus"/>
    <property type="evidence" value="ECO:0007669"/>
    <property type="project" value="UniProtKB-SubCell"/>
</dbReference>
<keyword evidence="5" id="KW-0862">Zinc</keyword>
<feature type="region of interest" description="Disordered" evidence="8">
    <location>
        <begin position="89"/>
        <end position="114"/>
    </location>
</feature>
<dbReference type="Proteomes" id="UP000095300">
    <property type="component" value="Unassembled WGS sequence"/>
</dbReference>
<dbReference type="KEGG" id="scac:106086666"/>
<dbReference type="PANTHER" id="PTHR23235">
    <property type="entry name" value="KRUEPPEL-LIKE TRANSCRIPTION FACTOR"/>
    <property type="match status" value="1"/>
</dbReference>
<feature type="compositionally biased region" description="Low complexity" evidence="8">
    <location>
        <begin position="98"/>
        <end position="113"/>
    </location>
</feature>
<sequence length="548" mass="61752">MAALNDTPTPPMVIATMPDLQSVSIKIEQGVLHDECGSGVSVQNSERLSDDHSPSNYNFGTNYNQYMINSGAKTYADIQGDVRIKTEPATDVNDGYVNSNGDNNSTSSSPNTTLRNIHSPLIVLTPTTKIVPTPNAVNPKKKYECPYENCTKSYGKSSHLRSHLTWHTGIKPFVCTAPDCGKGFTRSDELNRHIRTHTGEKPFECIQCGKKFSRSDHLTKHLATHAKQQNGIVGDASSTPFTQVGKRPKLMKHLSRNNLLQNHNSKTNNFSDAMKIMAGFISKFEVKNEVPISEDPRNNHQAPAKERETHHLHRLSPLSNCRESPFEVQIKTEPSFEIDDAGPKTETAQFAKQCGLYDLDRRRQESHFHNYSTENFREELATFSKNSPERKITFDRANINENNKHKPSMHSIAMPKSSSAFHLGAQKHRNEEDEPDDDAIMPEANLPPLPLPLVIVPRANPTTTSQHILPPPYKRTPKRTPEAGGSSFGDVRPFPCTQCSKKFKRPDDLNRHIRTHTGEKPFACNECDKRFMRSDHLKKHMNIHTRIR</sequence>
<evidence type="ECO:0000256" key="7">
    <source>
        <dbReference type="PROSITE-ProRule" id="PRU00042"/>
    </source>
</evidence>
<evidence type="ECO:0000313" key="10">
    <source>
        <dbReference type="EnsemblMetazoa" id="SCAU012812-PA"/>
    </source>
</evidence>
<dbReference type="SMART" id="SM00355">
    <property type="entry name" value="ZnF_C2H2"/>
    <property type="match status" value="5"/>
</dbReference>
<evidence type="ECO:0000313" key="11">
    <source>
        <dbReference type="Proteomes" id="UP000095300"/>
    </source>
</evidence>
<keyword evidence="11" id="KW-1185">Reference proteome</keyword>
<feature type="domain" description="C2H2-type" evidence="9">
    <location>
        <begin position="494"/>
        <end position="521"/>
    </location>
</feature>
<dbReference type="OrthoDB" id="6365676at2759"/>
<keyword evidence="4 7" id="KW-0863">Zinc-finger</keyword>
<dbReference type="InterPro" id="IPR013087">
    <property type="entry name" value="Znf_C2H2_type"/>
</dbReference>
<dbReference type="EnsemblMetazoa" id="SCAU012812-RA">
    <property type="protein sequence ID" value="SCAU012812-PA"/>
    <property type="gene ID" value="SCAU012812"/>
</dbReference>
<feature type="domain" description="C2H2-type" evidence="9">
    <location>
        <begin position="522"/>
        <end position="548"/>
    </location>
</feature>
<keyword evidence="3" id="KW-0677">Repeat</keyword>
<feature type="compositionally biased region" description="Basic and acidic residues" evidence="8">
    <location>
        <begin position="292"/>
        <end position="309"/>
    </location>
</feature>
<dbReference type="STRING" id="35570.A0A1I8Q0V2"/>
<evidence type="ECO:0000256" key="1">
    <source>
        <dbReference type="ARBA" id="ARBA00004123"/>
    </source>
</evidence>
<keyword evidence="2" id="KW-0479">Metal-binding</keyword>
<dbReference type="Gene3D" id="3.30.160.60">
    <property type="entry name" value="Classic Zinc Finger"/>
    <property type="match status" value="5"/>
</dbReference>
<evidence type="ECO:0000256" key="8">
    <source>
        <dbReference type="SAM" id="MobiDB-lite"/>
    </source>
</evidence>
<dbReference type="InterPro" id="IPR036236">
    <property type="entry name" value="Znf_C2H2_sf"/>
</dbReference>
<dbReference type="GO" id="GO:0008270">
    <property type="term" value="F:zinc ion binding"/>
    <property type="evidence" value="ECO:0007669"/>
    <property type="project" value="UniProtKB-KW"/>
</dbReference>